<accession>A0A2R5GKI8</accession>
<dbReference type="GO" id="GO:0003735">
    <property type="term" value="F:structural constituent of ribosome"/>
    <property type="evidence" value="ECO:0007669"/>
    <property type="project" value="InterPro"/>
</dbReference>
<dbReference type="GO" id="GO:0005762">
    <property type="term" value="C:mitochondrial large ribosomal subunit"/>
    <property type="evidence" value="ECO:0007669"/>
    <property type="project" value="TreeGrafter"/>
</dbReference>
<keyword evidence="9" id="KW-1185">Reference proteome</keyword>
<dbReference type="OrthoDB" id="88at2759"/>
<reference evidence="8 9" key="1">
    <citation type="submission" date="2017-12" db="EMBL/GenBank/DDBJ databases">
        <title>Sequencing, de novo assembly and annotation of complete genome of a new Thraustochytrid species, strain FCC1311.</title>
        <authorList>
            <person name="Sedici K."/>
            <person name="Godart F."/>
            <person name="Aiese Cigliano R."/>
            <person name="Sanseverino W."/>
            <person name="Barakat M."/>
            <person name="Ortet P."/>
            <person name="Marechal E."/>
            <person name="Cagnac O."/>
            <person name="Amato A."/>
        </authorList>
    </citation>
    <scope>NUCLEOTIDE SEQUENCE [LARGE SCALE GENOMIC DNA]</scope>
</reference>
<organism evidence="8 9">
    <name type="scientific">Hondaea fermentalgiana</name>
    <dbReference type="NCBI Taxonomy" id="2315210"/>
    <lineage>
        <taxon>Eukaryota</taxon>
        <taxon>Sar</taxon>
        <taxon>Stramenopiles</taxon>
        <taxon>Bigyra</taxon>
        <taxon>Labyrinthulomycetes</taxon>
        <taxon>Thraustochytrida</taxon>
        <taxon>Thraustochytriidae</taxon>
        <taxon>Hondaea</taxon>
    </lineage>
</organism>
<evidence type="ECO:0000313" key="9">
    <source>
        <dbReference type="Proteomes" id="UP000241890"/>
    </source>
</evidence>
<keyword evidence="5" id="KW-0687">Ribonucleoprotein</keyword>
<evidence type="ECO:0000313" key="8">
    <source>
        <dbReference type="EMBL" id="GBG31390.1"/>
    </source>
</evidence>
<dbReference type="InterPro" id="IPR036249">
    <property type="entry name" value="Thioredoxin-like_sf"/>
</dbReference>
<evidence type="ECO:0000256" key="5">
    <source>
        <dbReference type="ARBA" id="ARBA00023274"/>
    </source>
</evidence>
<gene>
    <name evidence="8" type="ORF">FCC1311_076142</name>
</gene>
<evidence type="ECO:0000259" key="7">
    <source>
        <dbReference type="SMART" id="SM00916"/>
    </source>
</evidence>
<keyword evidence="4" id="KW-0496">Mitochondrion</keyword>
<evidence type="ECO:0000256" key="6">
    <source>
        <dbReference type="ARBA" id="ARBA00035188"/>
    </source>
</evidence>
<comment type="similarity">
    <text evidence="2">Belongs to the mitochondrion-specific ribosomal protein mL43 family.</text>
</comment>
<sequence length="129" mass="14773">MTTRGVWHLQRLTVRYCQHGGSSIGTRQFIRQLLPEFAENNPQLTIDVVHHANKHPVVLGEYRGVDPKTVDLRKKTADEVLKVFTELRNQKGHKVTKIKSPIYSKNPSVQGEWRPGVATKMDFTIKDLD</sequence>
<feature type="domain" description="Ribosomal protein/NADH dehydrogenase" evidence="7">
    <location>
        <begin position="18"/>
        <end position="91"/>
    </location>
</feature>
<evidence type="ECO:0000256" key="3">
    <source>
        <dbReference type="ARBA" id="ARBA00022980"/>
    </source>
</evidence>
<dbReference type="AlphaFoldDB" id="A0A2R5GKI8"/>
<dbReference type="PANTHER" id="PTHR21396:SF2">
    <property type="entry name" value="LARGE RIBOSOMAL SUBUNIT PROTEIN ML43"/>
    <property type="match status" value="1"/>
</dbReference>
<dbReference type="SMART" id="SM00916">
    <property type="entry name" value="L51_S25_CI-B8"/>
    <property type="match status" value="1"/>
</dbReference>
<evidence type="ECO:0000256" key="2">
    <source>
        <dbReference type="ARBA" id="ARBA00006073"/>
    </source>
</evidence>
<evidence type="ECO:0000256" key="1">
    <source>
        <dbReference type="ARBA" id="ARBA00004173"/>
    </source>
</evidence>
<keyword evidence="3" id="KW-0689">Ribosomal protein</keyword>
<dbReference type="Pfam" id="PF05047">
    <property type="entry name" value="L51_S25_CI-B8"/>
    <property type="match status" value="1"/>
</dbReference>
<proteinExistence type="inferred from homology"/>
<dbReference type="FunCoup" id="A0A2R5GKI8">
    <property type="interactions" value="16"/>
</dbReference>
<name>A0A2R5GKI8_9STRA</name>
<dbReference type="Proteomes" id="UP000241890">
    <property type="component" value="Unassembled WGS sequence"/>
</dbReference>
<dbReference type="InterPro" id="IPR039927">
    <property type="entry name" value="Ribosomal_mL43"/>
</dbReference>
<protein>
    <recommendedName>
        <fullName evidence="6">Large ribosomal subunit protein mL43</fullName>
    </recommendedName>
</protein>
<dbReference type="EMBL" id="BEYU01000096">
    <property type="protein sequence ID" value="GBG31390.1"/>
    <property type="molecule type" value="Genomic_DNA"/>
</dbReference>
<dbReference type="SUPFAM" id="SSF52833">
    <property type="entry name" value="Thioredoxin-like"/>
    <property type="match status" value="1"/>
</dbReference>
<dbReference type="InParanoid" id="A0A2R5GKI8"/>
<comment type="caution">
    <text evidence="8">The sequence shown here is derived from an EMBL/GenBank/DDBJ whole genome shotgun (WGS) entry which is preliminary data.</text>
</comment>
<evidence type="ECO:0000256" key="4">
    <source>
        <dbReference type="ARBA" id="ARBA00023128"/>
    </source>
</evidence>
<keyword evidence="8" id="KW-0830">Ubiquinone</keyword>
<comment type="subcellular location">
    <subcellularLocation>
        <location evidence="1">Mitochondrion</location>
    </subcellularLocation>
</comment>
<dbReference type="GO" id="GO:0032543">
    <property type="term" value="P:mitochondrial translation"/>
    <property type="evidence" value="ECO:0007669"/>
    <property type="project" value="InterPro"/>
</dbReference>
<dbReference type="Gene3D" id="3.40.30.10">
    <property type="entry name" value="Glutaredoxin"/>
    <property type="match status" value="1"/>
</dbReference>
<dbReference type="PANTHER" id="PTHR21396">
    <property type="entry name" value="39S RIBOSOMAL PROTEIN L43"/>
    <property type="match status" value="1"/>
</dbReference>
<dbReference type="InterPro" id="IPR007741">
    <property type="entry name" value="Ribosomal_mL43/mS25/NADH_DH"/>
</dbReference>